<proteinExistence type="predicted"/>
<accession>A0ABR2ZCB7</accession>
<feature type="non-terminal residue" evidence="1">
    <location>
        <position position="322"/>
    </location>
</feature>
<evidence type="ECO:0000313" key="1">
    <source>
        <dbReference type="EMBL" id="KAL0058933.1"/>
    </source>
</evidence>
<dbReference type="Proteomes" id="UP001437256">
    <property type="component" value="Unassembled WGS sequence"/>
</dbReference>
<reference evidence="1 2" key="1">
    <citation type="submission" date="2024-05" db="EMBL/GenBank/DDBJ databases">
        <title>A draft genome resource for the thread blight pathogen Marasmius tenuissimus strain MS-2.</title>
        <authorList>
            <person name="Yulfo-Soto G.E."/>
            <person name="Baruah I.K."/>
            <person name="Amoako-Attah I."/>
            <person name="Bukari Y."/>
            <person name="Meinhardt L.W."/>
            <person name="Bailey B.A."/>
            <person name="Cohen S.P."/>
        </authorList>
    </citation>
    <scope>NUCLEOTIDE SEQUENCE [LARGE SCALE GENOMIC DNA]</scope>
    <source>
        <strain evidence="1 2">MS-2</strain>
    </source>
</reference>
<keyword evidence="2" id="KW-1185">Reference proteome</keyword>
<name>A0ABR2ZCB7_9AGAR</name>
<evidence type="ECO:0000313" key="2">
    <source>
        <dbReference type="Proteomes" id="UP001437256"/>
    </source>
</evidence>
<gene>
    <name evidence="1" type="ORF">AAF712_014336</name>
</gene>
<dbReference type="EMBL" id="JBBXMP010000261">
    <property type="protein sequence ID" value="KAL0058933.1"/>
    <property type="molecule type" value="Genomic_DNA"/>
</dbReference>
<sequence>MSMFSHWTALFKDSSRANRVDNLLAKFRTSEALARALNSGRGEDKYWEPAPLASREATCVNDEAAMRHIKTLKLPYLQFKEDPDAPISLDSLGSFSGDDVLKARMNDLFVGRNTLLVNSSGSGKTRLLHEGLCERWGLIINSGLWYRPGFIKHIHSDGDETRNTTISNNNLHLADVEFSTLLLIRLLAFKDFLHTSATKLSPGDGDYSPEHEDRPLEDGHRRKIWLQVQLRYPCGYDFDYGALYEEFKALPVEEVLTVVGEGIAQTLEEIFSDPDVKGGPLIWRKYLEGYNVVFVAAGTSIPAEHFTESAEWDNWRLSSNTG</sequence>
<organism evidence="1 2">
    <name type="scientific">Marasmius tenuissimus</name>
    <dbReference type="NCBI Taxonomy" id="585030"/>
    <lineage>
        <taxon>Eukaryota</taxon>
        <taxon>Fungi</taxon>
        <taxon>Dikarya</taxon>
        <taxon>Basidiomycota</taxon>
        <taxon>Agaricomycotina</taxon>
        <taxon>Agaricomycetes</taxon>
        <taxon>Agaricomycetidae</taxon>
        <taxon>Agaricales</taxon>
        <taxon>Marasmiineae</taxon>
        <taxon>Marasmiaceae</taxon>
        <taxon>Marasmius</taxon>
    </lineage>
</organism>
<protein>
    <submittedName>
        <fullName evidence="1">Uncharacterized protein</fullName>
    </submittedName>
</protein>
<comment type="caution">
    <text evidence="1">The sequence shown here is derived from an EMBL/GenBank/DDBJ whole genome shotgun (WGS) entry which is preliminary data.</text>
</comment>